<dbReference type="CDD" id="cd16917">
    <property type="entry name" value="HATPase_UhpB-NarQ-NarX-like"/>
    <property type="match status" value="1"/>
</dbReference>
<dbReference type="InterPro" id="IPR036890">
    <property type="entry name" value="HATPase_C_sf"/>
</dbReference>
<dbReference type="SUPFAM" id="SSF55874">
    <property type="entry name" value="ATPase domain of HSP90 chaperone/DNA topoisomerase II/histidine kinase"/>
    <property type="match status" value="1"/>
</dbReference>
<dbReference type="GO" id="GO:0046983">
    <property type="term" value="F:protein dimerization activity"/>
    <property type="evidence" value="ECO:0007669"/>
    <property type="project" value="InterPro"/>
</dbReference>
<evidence type="ECO:0000256" key="6">
    <source>
        <dbReference type="ARBA" id="ARBA00022777"/>
    </source>
</evidence>
<reference evidence="10" key="1">
    <citation type="submission" date="2019-07" db="EMBL/GenBank/DDBJ databases">
        <title>Genomic Encyclopedia of Type Strains, Phase IV (KMG-IV): sequencing the most valuable type-strain genomes for metagenomic binning, comparative biology and taxonomic classification.</title>
        <authorList>
            <person name="Goeker M."/>
        </authorList>
    </citation>
    <scope>NUCLEOTIDE SEQUENCE</scope>
    <source>
        <strain evidence="10">DSM 44596</strain>
    </source>
</reference>
<dbReference type="EMBL" id="VNIQ01000003">
    <property type="protein sequence ID" value="TYQ05084.1"/>
    <property type="molecule type" value="Genomic_DNA"/>
</dbReference>
<keyword evidence="4" id="KW-0808">Transferase</keyword>
<evidence type="ECO:0000256" key="5">
    <source>
        <dbReference type="ARBA" id="ARBA00022741"/>
    </source>
</evidence>
<comment type="caution">
    <text evidence="10">The sequence shown here is derived from an EMBL/GenBank/DDBJ whole genome shotgun (WGS) entry which is preliminary data.</text>
</comment>
<evidence type="ECO:0000256" key="7">
    <source>
        <dbReference type="ARBA" id="ARBA00022840"/>
    </source>
</evidence>
<dbReference type="EC" id="2.7.13.3" evidence="2"/>
<keyword evidence="3" id="KW-0597">Phosphoprotein</keyword>
<keyword evidence="6 10" id="KW-0418">Kinase</keyword>
<evidence type="ECO:0000256" key="4">
    <source>
        <dbReference type="ARBA" id="ARBA00022679"/>
    </source>
</evidence>
<dbReference type="GO" id="GO:0005524">
    <property type="term" value="F:ATP binding"/>
    <property type="evidence" value="ECO:0007669"/>
    <property type="project" value="UniProtKB-KW"/>
</dbReference>
<evidence type="ECO:0000256" key="2">
    <source>
        <dbReference type="ARBA" id="ARBA00012438"/>
    </source>
</evidence>
<evidence type="ECO:0000313" key="10">
    <source>
        <dbReference type="EMBL" id="TYQ05084.1"/>
    </source>
</evidence>
<accession>A0A652YRA2</accession>
<dbReference type="InterPro" id="IPR011712">
    <property type="entry name" value="Sig_transdc_His_kin_sub3_dim/P"/>
</dbReference>
<sequence length="428" mass="45941">MADIRRKPARVKKISLSAREILSRNPAVLALTAGILSLVWMLVATWSVARGSGYSGESAADDPVVLITTVLILTVMTVAACFRRRHPVWMYLLTLVGTVALALLFEDRVAAATPLYWFAIIVMAGRTSGSRLVLLTIAGMLADLWMTTRFRPGDAGESMTLAQVPAGDLPEFLLAPAVNIMTSYAVMIVIGKVVQRYRAQSSASAAAIEQMQLNSDARISDAITEERQNMARELHDVAAHHLTGLLIQARSADKLFSSNPAQAKALLGGVIDHGDRALNSLRQTVGILRLGEADPKYPQPMIADIPELVEGCRASIPSLELDLEDSFTELDSAVQLSSYRVVQEALSNILRHAPESSATVTVRRERDSISVDVTNIADRGTPATDGQSLGISGMRERVTLLGGTLLAGPNDNGWTVKAVIPTAGQIIG</sequence>
<dbReference type="AlphaFoldDB" id="A0A652YRA2"/>
<keyword evidence="7" id="KW-0067">ATP-binding</keyword>
<name>A0A652YRA2_NOCGL</name>
<gene>
    <name evidence="10" type="ORF">FNL38_103435</name>
</gene>
<comment type="catalytic activity">
    <reaction evidence="1">
        <text>ATP + protein L-histidine = ADP + protein N-phospho-L-histidine.</text>
        <dbReference type="EC" id="2.7.13.3"/>
    </reaction>
</comment>
<dbReference type="Pfam" id="PF07730">
    <property type="entry name" value="HisKA_3"/>
    <property type="match status" value="1"/>
</dbReference>
<dbReference type="Gene3D" id="1.20.5.1930">
    <property type="match status" value="1"/>
</dbReference>
<keyword evidence="8" id="KW-0902">Two-component regulatory system</keyword>
<dbReference type="GO" id="GO:0000155">
    <property type="term" value="F:phosphorelay sensor kinase activity"/>
    <property type="evidence" value="ECO:0007669"/>
    <property type="project" value="InterPro"/>
</dbReference>
<dbReference type="GO" id="GO:0016020">
    <property type="term" value="C:membrane"/>
    <property type="evidence" value="ECO:0007669"/>
    <property type="project" value="InterPro"/>
</dbReference>
<dbReference type="PANTHER" id="PTHR24421">
    <property type="entry name" value="NITRATE/NITRITE SENSOR PROTEIN NARX-RELATED"/>
    <property type="match status" value="1"/>
</dbReference>
<keyword evidence="5" id="KW-0547">Nucleotide-binding</keyword>
<evidence type="ECO:0000256" key="1">
    <source>
        <dbReference type="ARBA" id="ARBA00000085"/>
    </source>
</evidence>
<feature type="domain" description="Signal transduction histidine kinase subgroup 3 dimerisation and phosphoacceptor" evidence="9">
    <location>
        <begin position="226"/>
        <end position="289"/>
    </location>
</feature>
<dbReference type="Gene3D" id="3.30.565.10">
    <property type="entry name" value="Histidine kinase-like ATPase, C-terminal domain"/>
    <property type="match status" value="1"/>
</dbReference>
<dbReference type="InterPro" id="IPR050482">
    <property type="entry name" value="Sensor_HK_TwoCompSys"/>
</dbReference>
<evidence type="ECO:0000259" key="9">
    <source>
        <dbReference type="Pfam" id="PF07730"/>
    </source>
</evidence>
<evidence type="ECO:0000256" key="8">
    <source>
        <dbReference type="ARBA" id="ARBA00023012"/>
    </source>
</evidence>
<dbReference type="PANTHER" id="PTHR24421:SF10">
    <property type="entry name" value="NITRATE_NITRITE SENSOR PROTEIN NARQ"/>
    <property type="match status" value="1"/>
</dbReference>
<evidence type="ECO:0000256" key="3">
    <source>
        <dbReference type="ARBA" id="ARBA00022553"/>
    </source>
</evidence>
<organism evidence="10">
    <name type="scientific">Nocardia globerula</name>
    <dbReference type="NCBI Taxonomy" id="1818"/>
    <lineage>
        <taxon>Bacteria</taxon>
        <taxon>Bacillati</taxon>
        <taxon>Actinomycetota</taxon>
        <taxon>Actinomycetes</taxon>
        <taxon>Mycobacteriales</taxon>
        <taxon>Nocardiaceae</taxon>
        <taxon>Nocardia</taxon>
    </lineage>
</organism>
<protein>
    <recommendedName>
        <fullName evidence="2">histidine kinase</fullName>
        <ecNumber evidence="2">2.7.13.3</ecNumber>
    </recommendedName>
</protein>
<proteinExistence type="predicted"/>